<gene>
    <name evidence="3" type="primary">LOC111105565</name>
</gene>
<dbReference type="PANTHER" id="PTHR37687">
    <property type="entry name" value="AGAP006772-PA"/>
    <property type="match status" value="1"/>
</dbReference>
<reference evidence="3" key="1">
    <citation type="submission" date="2025-08" db="UniProtKB">
        <authorList>
            <consortium name="RefSeq"/>
        </authorList>
    </citation>
    <scope>IDENTIFICATION</scope>
    <source>
        <tissue evidence="3">Whole sample</tissue>
    </source>
</reference>
<evidence type="ECO:0000313" key="3">
    <source>
        <dbReference type="RefSeq" id="XP_022295628.1"/>
    </source>
</evidence>
<dbReference type="PANTHER" id="PTHR37687:SF1">
    <property type="entry name" value="AGAP006772-PA"/>
    <property type="match status" value="1"/>
</dbReference>
<dbReference type="GO" id="GO:0006644">
    <property type="term" value="P:phospholipid metabolic process"/>
    <property type="evidence" value="ECO:0007669"/>
    <property type="project" value="InterPro"/>
</dbReference>
<accession>A0A8B8AY15</accession>
<proteinExistence type="predicted"/>
<sequence length="130" mass="15196">MRWAFLLVVVITIWYPEAEGLSCQNHKHINGCSIPLGLPFLYKQKFKPACNMHDHCYNCAVHYKKDRSYCDSKFRRDMDNICNQANNALERVTCKLVCINYHAAVQLSGEAYFQVQSFDYCKESWVKKCV</sequence>
<dbReference type="InterPro" id="IPR015141">
    <property type="entry name" value="PLipase_A2_prok/fun"/>
</dbReference>
<dbReference type="GO" id="GO:0050482">
    <property type="term" value="P:arachidonate secretion"/>
    <property type="evidence" value="ECO:0007669"/>
    <property type="project" value="InterPro"/>
</dbReference>
<evidence type="ECO:0000313" key="2">
    <source>
        <dbReference type="Proteomes" id="UP000694844"/>
    </source>
</evidence>
<organism evidence="2 3">
    <name type="scientific">Crassostrea virginica</name>
    <name type="common">Eastern oyster</name>
    <dbReference type="NCBI Taxonomy" id="6565"/>
    <lineage>
        <taxon>Eukaryota</taxon>
        <taxon>Metazoa</taxon>
        <taxon>Spiralia</taxon>
        <taxon>Lophotrochozoa</taxon>
        <taxon>Mollusca</taxon>
        <taxon>Bivalvia</taxon>
        <taxon>Autobranchia</taxon>
        <taxon>Pteriomorphia</taxon>
        <taxon>Ostreida</taxon>
        <taxon>Ostreoidea</taxon>
        <taxon>Ostreidae</taxon>
        <taxon>Crassostrea</taxon>
    </lineage>
</organism>
<dbReference type="InterPro" id="IPR038875">
    <property type="entry name" value="PLA2_conodipine-like"/>
</dbReference>
<dbReference type="GeneID" id="111105565"/>
<feature type="signal peptide" evidence="1">
    <location>
        <begin position="1"/>
        <end position="20"/>
    </location>
</feature>
<dbReference type="Proteomes" id="UP000694844">
    <property type="component" value="Chromosome 7"/>
</dbReference>
<dbReference type="RefSeq" id="XP_022295628.1">
    <property type="nucleotide sequence ID" value="XM_022439920.1"/>
</dbReference>
<dbReference type="InterPro" id="IPR036444">
    <property type="entry name" value="PLipase_A2_dom_sf"/>
</dbReference>
<dbReference type="GO" id="GO:0004623">
    <property type="term" value="F:phospholipase A2 activity"/>
    <property type="evidence" value="ECO:0007669"/>
    <property type="project" value="InterPro"/>
</dbReference>
<protein>
    <submittedName>
        <fullName evidence="3">Uncharacterized protein LOC111105565</fullName>
    </submittedName>
</protein>
<dbReference type="Gene3D" id="1.20.90.10">
    <property type="entry name" value="Phospholipase A2 domain"/>
    <property type="match status" value="1"/>
</dbReference>
<dbReference type="Pfam" id="PF09056">
    <property type="entry name" value="Phospholip_A2_3"/>
    <property type="match status" value="1"/>
</dbReference>
<dbReference type="KEGG" id="cvn:111105565"/>
<dbReference type="AlphaFoldDB" id="A0A8B8AY15"/>
<keyword evidence="1" id="KW-0732">Signal</keyword>
<evidence type="ECO:0000256" key="1">
    <source>
        <dbReference type="SAM" id="SignalP"/>
    </source>
</evidence>
<name>A0A8B8AY15_CRAVI</name>
<keyword evidence="2" id="KW-1185">Reference proteome</keyword>
<dbReference type="OrthoDB" id="10043382at2759"/>
<feature type="chain" id="PRO_5034412445" evidence="1">
    <location>
        <begin position="21"/>
        <end position="130"/>
    </location>
</feature>
<dbReference type="SUPFAM" id="SSF48619">
    <property type="entry name" value="Phospholipase A2, PLA2"/>
    <property type="match status" value="1"/>
</dbReference>